<protein>
    <submittedName>
        <fullName evidence="3">Uncharacterized protein</fullName>
    </submittedName>
</protein>
<gene>
    <name evidence="3" type="ORF">GRAN_0445</name>
</gene>
<sequence length="93" mass="9480">MFVITAILLSVAPMHAHALLAAVSPSGVPARHLDTTSPTARRTLAPSTRLAPRRAPVPSHLASRPIAVAAAHPSPTPVMLAEAAPLAHAPNAP</sequence>
<feature type="region of interest" description="Disordered" evidence="1">
    <location>
        <begin position="27"/>
        <end position="59"/>
    </location>
</feature>
<reference evidence="4" key="2">
    <citation type="submission" date="2019-02" db="EMBL/GenBank/DDBJ databases">
        <title>Granulicella sibirica sp. nov., a psychrotolerant acidobacterium isolated from an organic soil layer in forested tundra, West Siberia.</title>
        <authorList>
            <person name="Oshkin I.Y."/>
            <person name="Kulichevskaya I.S."/>
            <person name="Rijpstra W.I.C."/>
            <person name="Sinninghe Damste J.S."/>
            <person name="Rakitin A.L."/>
            <person name="Ravin N.V."/>
            <person name="Dedysh S.N."/>
        </authorList>
    </citation>
    <scope>NUCLEOTIDE SEQUENCE [LARGE SCALE GENOMIC DNA]</scope>
    <source>
        <strain evidence="4">AF10</strain>
    </source>
</reference>
<organism evidence="3 4">
    <name type="scientific">Granulicella sibirica</name>
    <dbReference type="NCBI Taxonomy" id="2479048"/>
    <lineage>
        <taxon>Bacteria</taxon>
        <taxon>Pseudomonadati</taxon>
        <taxon>Acidobacteriota</taxon>
        <taxon>Terriglobia</taxon>
        <taxon>Terriglobales</taxon>
        <taxon>Acidobacteriaceae</taxon>
        <taxon>Granulicella</taxon>
    </lineage>
</organism>
<feature type="chain" id="PRO_5020558791" evidence="2">
    <location>
        <begin position="19"/>
        <end position="93"/>
    </location>
</feature>
<feature type="signal peptide" evidence="2">
    <location>
        <begin position="1"/>
        <end position="18"/>
    </location>
</feature>
<evidence type="ECO:0000256" key="1">
    <source>
        <dbReference type="SAM" id="MobiDB-lite"/>
    </source>
</evidence>
<dbReference type="AlphaFoldDB" id="A0A4Q0T0N4"/>
<accession>A0A4Q0T0N4</accession>
<evidence type="ECO:0000256" key="2">
    <source>
        <dbReference type="SAM" id="SignalP"/>
    </source>
</evidence>
<reference evidence="3 4" key="1">
    <citation type="submission" date="2018-11" db="EMBL/GenBank/DDBJ databases">
        <authorList>
            <person name="Mardanov A.V."/>
            <person name="Ravin N.V."/>
            <person name="Dedysh S.N."/>
        </authorList>
    </citation>
    <scope>NUCLEOTIDE SEQUENCE [LARGE SCALE GENOMIC DNA]</scope>
    <source>
        <strain evidence="3 4">AF10</strain>
    </source>
</reference>
<dbReference type="EMBL" id="RDSM01000001">
    <property type="protein sequence ID" value="RXH57135.1"/>
    <property type="molecule type" value="Genomic_DNA"/>
</dbReference>
<evidence type="ECO:0000313" key="3">
    <source>
        <dbReference type="EMBL" id="RXH57135.1"/>
    </source>
</evidence>
<proteinExistence type="predicted"/>
<dbReference type="Proteomes" id="UP000289437">
    <property type="component" value="Unassembled WGS sequence"/>
</dbReference>
<evidence type="ECO:0000313" key="4">
    <source>
        <dbReference type="Proteomes" id="UP000289437"/>
    </source>
</evidence>
<comment type="caution">
    <text evidence="3">The sequence shown here is derived from an EMBL/GenBank/DDBJ whole genome shotgun (WGS) entry which is preliminary data.</text>
</comment>
<keyword evidence="2" id="KW-0732">Signal</keyword>
<name>A0A4Q0T0N4_9BACT</name>
<keyword evidence="4" id="KW-1185">Reference proteome</keyword>